<evidence type="ECO:0000313" key="20">
    <source>
        <dbReference type="Proteomes" id="UP000285288"/>
    </source>
</evidence>
<dbReference type="GO" id="GO:0000162">
    <property type="term" value="P:L-tryptophan biosynthetic process"/>
    <property type="evidence" value="ECO:0007669"/>
    <property type="project" value="TreeGrafter"/>
</dbReference>
<evidence type="ECO:0000256" key="3">
    <source>
        <dbReference type="ARBA" id="ARBA00005133"/>
    </source>
</evidence>
<evidence type="ECO:0000256" key="4">
    <source>
        <dbReference type="ARBA" id="ARBA00009667"/>
    </source>
</evidence>
<dbReference type="EMBL" id="QSAT01000001">
    <property type="protein sequence ID" value="RGW76861.1"/>
    <property type="molecule type" value="Genomic_DNA"/>
</dbReference>
<evidence type="ECO:0000256" key="7">
    <source>
        <dbReference type="ARBA" id="ARBA00022490"/>
    </source>
</evidence>
<keyword evidence="7 12" id="KW-0963">Cytoplasm</keyword>
<evidence type="ECO:0000313" key="17">
    <source>
        <dbReference type="EMBL" id="RHB05578.1"/>
    </source>
</evidence>
<dbReference type="Proteomes" id="UP000284651">
    <property type="component" value="Unassembled WGS sequence"/>
</dbReference>
<dbReference type="InterPro" id="IPR044524">
    <property type="entry name" value="Isoase_HisA-like"/>
</dbReference>
<evidence type="ECO:0000256" key="11">
    <source>
        <dbReference type="ARBA" id="ARBA00030547"/>
    </source>
</evidence>
<protein>
    <recommendedName>
        <fullName evidence="6 12">1-(5-phosphoribosyl)-5-[(5-phosphoribosylamino)methylideneamino] imidazole-4-carboxamide isomerase</fullName>
        <ecNumber evidence="5 12">5.3.1.16</ecNumber>
    </recommendedName>
    <alternativeName>
        <fullName evidence="11 12">Phosphoribosylformimino-5-aminoimidazole carboxamide ribotide isomerase</fullName>
    </alternativeName>
</protein>
<dbReference type="PANTHER" id="PTHR43090">
    <property type="entry name" value="1-(5-PHOSPHORIBOSYL)-5-[(5-PHOSPHORIBOSYLAMINO)METHYLIDENEAMINO] IMIDAZOLE-4-CARBOXAMIDE ISOMERASE"/>
    <property type="match status" value="1"/>
</dbReference>
<dbReference type="PANTHER" id="PTHR43090:SF2">
    <property type="entry name" value="1-(5-PHOSPHORIBOSYL)-5-[(5-PHOSPHORIBOSYLAMINO)METHYLIDENEAMINO] IMIDAZOLE-4-CARBOXAMIDE ISOMERASE"/>
    <property type="match status" value="1"/>
</dbReference>
<gene>
    <name evidence="12 15" type="primary">hisA</name>
    <name evidence="17" type="ORF">DW907_06525</name>
    <name evidence="16" type="ORF">DWV56_00055</name>
    <name evidence="15" type="ORF">DWW32_02165</name>
</gene>
<dbReference type="AlphaFoldDB" id="A0A395W9J1"/>
<evidence type="ECO:0000256" key="2">
    <source>
        <dbReference type="ARBA" id="ARBA00004496"/>
    </source>
</evidence>
<feature type="active site" description="Proton acceptor" evidence="12">
    <location>
        <position position="8"/>
    </location>
</feature>
<dbReference type="Proteomes" id="UP000285288">
    <property type="component" value="Unassembled WGS sequence"/>
</dbReference>
<keyword evidence="8 12" id="KW-0028">Amino-acid biosynthesis</keyword>
<comment type="caution">
    <text evidence="15">The sequence shown here is derived from an EMBL/GenBank/DDBJ whole genome shotgun (WGS) entry which is preliminary data.</text>
</comment>
<comment type="subcellular location">
    <subcellularLocation>
        <location evidence="2 12 14">Cytoplasm</location>
    </subcellularLocation>
</comment>
<dbReference type="RefSeq" id="WP_118011390.1">
    <property type="nucleotide sequence ID" value="NZ_CALHUJ010000090.1"/>
</dbReference>
<dbReference type="EMBL" id="QSGD01000021">
    <property type="protein sequence ID" value="RHB05578.1"/>
    <property type="molecule type" value="Genomic_DNA"/>
</dbReference>
<keyword evidence="9 12" id="KW-0368">Histidine biosynthesis</keyword>
<dbReference type="EMBL" id="QRYQ01000002">
    <property type="protein sequence ID" value="RGU93841.1"/>
    <property type="molecule type" value="Genomic_DNA"/>
</dbReference>
<evidence type="ECO:0000256" key="9">
    <source>
        <dbReference type="ARBA" id="ARBA00023102"/>
    </source>
</evidence>
<dbReference type="FunFam" id="3.20.20.70:FF:000009">
    <property type="entry name" value="1-(5-phosphoribosyl)-5-[(5-phosphoribosylamino)methylideneamino] imidazole-4-carboxamide isomerase"/>
    <property type="match status" value="1"/>
</dbReference>
<comment type="similarity">
    <text evidence="4 12 13">Belongs to the HisA/HisF family.</text>
</comment>
<comment type="catalytic activity">
    <reaction evidence="1 12 14">
        <text>1-(5-phospho-beta-D-ribosyl)-5-[(5-phospho-beta-D-ribosylamino)methylideneamino]imidazole-4-carboxamide = 5-[(5-phospho-1-deoxy-D-ribulos-1-ylimino)methylamino]-1-(5-phospho-beta-D-ribosyl)imidazole-4-carboxamide</text>
        <dbReference type="Rhea" id="RHEA:15469"/>
        <dbReference type="ChEBI" id="CHEBI:58435"/>
        <dbReference type="ChEBI" id="CHEBI:58525"/>
        <dbReference type="EC" id="5.3.1.16"/>
    </reaction>
</comment>
<dbReference type="InterPro" id="IPR006063">
    <property type="entry name" value="HisA_bact_arch"/>
</dbReference>
<dbReference type="UniPathway" id="UPA00031">
    <property type="reaction ID" value="UER00009"/>
</dbReference>
<evidence type="ECO:0000256" key="10">
    <source>
        <dbReference type="ARBA" id="ARBA00023235"/>
    </source>
</evidence>
<feature type="active site" description="Proton donor" evidence="12">
    <location>
        <position position="129"/>
    </location>
</feature>
<evidence type="ECO:0000256" key="13">
    <source>
        <dbReference type="RuleBase" id="RU003657"/>
    </source>
</evidence>
<proteinExistence type="inferred from homology"/>
<evidence type="ECO:0000313" key="18">
    <source>
        <dbReference type="Proteomes" id="UP000265489"/>
    </source>
</evidence>
<dbReference type="GO" id="GO:0000105">
    <property type="term" value="P:L-histidine biosynthetic process"/>
    <property type="evidence" value="ECO:0007669"/>
    <property type="project" value="UniProtKB-UniRule"/>
</dbReference>
<comment type="pathway">
    <text evidence="3 12 14">Amino-acid biosynthesis; L-histidine biosynthesis; L-histidine from 5-phospho-alpha-D-ribose 1-diphosphate: step 4/9.</text>
</comment>
<dbReference type="Pfam" id="PF00977">
    <property type="entry name" value="His_biosynth"/>
    <property type="match status" value="1"/>
</dbReference>
<dbReference type="HAMAP" id="MF_01014">
    <property type="entry name" value="HisA"/>
    <property type="match status" value="1"/>
</dbReference>
<dbReference type="InterPro" id="IPR013785">
    <property type="entry name" value="Aldolase_TIM"/>
</dbReference>
<reference evidence="18 19" key="1">
    <citation type="submission" date="2018-08" db="EMBL/GenBank/DDBJ databases">
        <title>A genome reference for cultivated species of the human gut microbiota.</title>
        <authorList>
            <person name="Zou Y."/>
            <person name="Xue W."/>
            <person name="Luo G."/>
        </authorList>
    </citation>
    <scope>NUCLEOTIDE SEQUENCE [LARGE SCALE GENOMIC DNA]</scope>
    <source>
        <strain evidence="16 19">AF10-31</strain>
        <strain evidence="15 18">AF15-20</strain>
        <strain evidence="17 20">AM42-13AC</strain>
    </source>
</reference>
<evidence type="ECO:0000313" key="19">
    <source>
        <dbReference type="Proteomes" id="UP000284651"/>
    </source>
</evidence>
<organism evidence="15 18">
    <name type="scientific">Holdemanella biformis</name>
    <dbReference type="NCBI Taxonomy" id="1735"/>
    <lineage>
        <taxon>Bacteria</taxon>
        <taxon>Bacillati</taxon>
        <taxon>Bacillota</taxon>
        <taxon>Erysipelotrichia</taxon>
        <taxon>Erysipelotrichales</taxon>
        <taxon>Erysipelotrichaceae</taxon>
        <taxon>Holdemanella</taxon>
    </lineage>
</organism>
<evidence type="ECO:0000256" key="1">
    <source>
        <dbReference type="ARBA" id="ARBA00000901"/>
    </source>
</evidence>
<dbReference type="Gene3D" id="3.20.20.70">
    <property type="entry name" value="Aldolase class I"/>
    <property type="match status" value="1"/>
</dbReference>
<dbReference type="InterPro" id="IPR023016">
    <property type="entry name" value="HisA/PriA"/>
</dbReference>
<dbReference type="GO" id="GO:0005737">
    <property type="term" value="C:cytoplasm"/>
    <property type="evidence" value="ECO:0007669"/>
    <property type="project" value="UniProtKB-SubCell"/>
</dbReference>
<dbReference type="Proteomes" id="UP000265489">
    <property type="component" value="Unassembled WGS sequence"/>
</dbReference>
<evidence type="ECO:0000256" key="5">
    <source>
        <dbReference type="ARBA" id="ARBA00012550"/>
    </source>
</evidence>
<evidence type="ECO:0000313" key="15">
    <source>
        <dbReference type="EMBL" id="RGU93841.1"/>
    </source>
</evidence>
<dbReference type="InterPro" id="IPR006062">
    <property type="entry name" value="His_biosynth"/>
</dbReference>
<sequence length="236" mass="25795">MIVLPAIDILDGKPVRLYQGDYGQSKCVAEDVLACAKKFEKEKANYLHVVDLNGAKEGSRINADLICEVVKTCQLPVEVGGGIRTMEAIDFYIENGVSRVILGTSAIQDDCLLKDAIKKYGSKIAVGLDCKDGYVCTSGWLEKSKEYYLDFAKRMEKIGVKTLICTDISKDGTLQGPNFEMLEALKNHVSCNLIASGGVRDLSHIQKCKDLGLYGVIAGKAIYEKTLDLKEALSIC</sequence>
<dbReference type="EC" id="5.3.1.16" evidence="5 12"/>
<keyword evidence="10 12" id="KW-0413">Isomerase</keyword>
<evidence type="ECO:0000256" key="14">
    <source>
        <dbReference type="RuleBase" id="RU003658"/>
    </source>
</evidence>
<evidence type="ECO:0000256" key="12">
    <source>
        <dbReference type="HAMAP-Rule" id="MF_01014"/>
    </source>
</evidence>
<accession>A0A395W9J1</accession>
<dbReference type="CDD" id="cd04732">
    <property type="entry name" value="HisA"/>
    <property type="match status" value="1"/>
</dbReference>
<evidence type="ECO:0000256" key="6">
    <source>
        <dbReference type="ARBA" id="ARBA00018464"/>
    </source>
</evidence>
<evidence type="ECO:0000256" key="8">
    <source>
        <dbReference type="ARBA" id="ARBA00022605"/>
    </source>
</evidence>
<dbReference type="NCBIfam" id="TIGR00007">
    <property type="entry name" value="1-(5-phosphoribosyl)-5-[(5-phosphoribosylamino)methylideneamino]imidazole-4-carboxamide isomerase"/>
    <property type="match status" value="1"/>
</dbReference>
<dbReference type="SUPFAM" id="SSF51366">
    <property type="entry name" value="Ribulose-phoshate binding barrel"/>
    <property type="match status" value="1"/>
</dbReference>
<evidence type="ECO:0000313" key="16">
    <source>
        <dbReference type="EMBL" id="RGW76861.1"/>
    </source>
</evidence>
<dbReference type="GeneID" id="66578646"/>
<dbReference type="GO" id="GO:0003949">
    <property type="term" value="F:1-(5-phosphoribosyl)-5-[(5-phosphoribosylamino)methylideneamino]imidazole-4-carboxamide isomerase activity"/>
    <property type="evidence" value="ECO:0007669"/>
    <property type="project" value="UniProtKB-UniRule"/>
</dbReference>
<dbReference type="InterPro" id="IPR011060">
    <property type="entry name" value="RibuloseP-bd_barrel"/>
</dbReference>
<name>A0A395W9J1_9FIRM</name>